<dbReference type="SUPFAM" id="SSF51445">
    <property type="entry name" value="(Trans)glycosidases"/>
    <property type="match status" value="1"/>
</dbReference>
<dbReference type="InterPro" id="IPR017853">
    <property type="entry name" value="GH"/>
</dbReference>
<accession>A0A1H7K598</accession>
<name>A0A1H7K598_9PROT</name>
<dbReference type="GO" id="GO:0050660">
    <property type="term" value="F:flavin adenine dinucleotide binding"/>
    <property type="evidence" value="ECO:0007669"/>
    <property type="project" value="TreeGrafter"/>
</dbReference>
<organism evidence="1 2">
    <name type="scientific">Nitrosovibrio tenuis</name>
    <dbReference type="NCBI Taxonomy" id="1233"/>
    <lineage>
        <taxon>Bacteria</taxon>
        <taxon>Pseudomonadati</taxon>
        <taxon>Pseudomonadota</taxon>
        <taxon>Betaproteobacteria</taxon>
        <taxon>Nitrosomonadales</taxon>
        <taxon>Nitrosomonadaceae</taxon>
        <taxon>Nitrosovibrio</taxon>
    </lineage>
</organism>
<dbReference type="GO" id="GO:0008767">
    <property type="term" value="F:UDP-galactopyranose mutase activity"/>
    <property type="evidence" value="ECO:0007669"/>
    <property type="project" value="TreeGrafter"/>
</dbReference>
<protein>
    <submittedName>
        <fullName evidence="1">Protoporphyrinogen oxidase</fullName>
    </submittedName>
</protein>
<dbReference type="Gene3D" id="3.50.50.60">
    <property type="entry name" value="FAD/NAD(P)-binding domain"/>
    <property type="match status" value="2"/>
</dbReference>
<reference evidence="1 2" key="1">
    <citation type="submission" date="2016-10" db="EMBL/GenBank/DDBJ databases">
        <authorList>
            <person name="de Groot N.N."/>
        </authorList>
    </citation>
    <scope>NUCLEOTIDE SEQUENCE [LARGE SCALE GENOMIC DNA]</scope>
    <source>
        <strain evidence="1 2">Nv1</strain>
    </source>
</reference>
<dbReference type="STRING" id="1233.SAMN05216387_103112"/>
<dbReference type="PANTHER" id="PTHR21197">
    <property type="entry name" value="UDP-GALACTOPYRANOSE MUTASE"/>
    <property type="match status" value="1"/>
</dbReference>
<keyword evidence="2" id="KW-1185">Reference proteome</keyword>
<dbReference type="Proteomes" id="UP000198620">
    <property type="component" value="Unassembled WGS sequence"/>
</dbReference>
<dbReference type="CDD" id="cd04950">
    <property type="entry name" value="GT4_TuaH-like"/>
    <property type="match status" value="1"/>
</dbReference>
<dbReference type="SUPFAM" id="SSF51971">
    <property type="entry name" value="Nucleotide-binding domain"/>
    <property type="match status" value="1"/>
</dbReference>
<dbReference type="PANTHER" id="PTHR21197:SF0">
    <property type="entry name" value="UDP-GALACTOPYRANOSE MUTASE"/>
    <property type="match status" value="1"/>
</dbReference>
<dbReference type="RefSeq" id="WP_245727768.1">
    <property type="nucleotide sequence ID" value="NZ_FOBH01000003.1"/>
</dbReference>
<dbReference type="EMBL" id="FOBH01000003">
    <property type="protein sequence ID" value="SEK81999.1"/>
    <property type="molecule type" value="Genomic_DNA"/>
</dbReference>
<dbReference type="InterPro" id="IPR036188">
    <property type="entry name" value="FAD/NAD-bd_sf"/>
</dbReference>
<dbReference type="Pfam" id="PF13692">
    <property type="entry name" value="Glyco_trans_1_4"/>
    <property type="match status" value="1"/>
</dbReference>
<dbReference type="SUPFAM" id="SSF53756">
    <property type="entry name" value="UDP-Glycosyltransferase/glycogen phosphorylase"/>
    <property type="match status" value="1"/>
</dbReference>
<gene>
    <name evidence="1" type="ORF">SAMN05216387_103112</name>
</gene>
<evidence type="ECO:0000313" key="1">
    <source>
        <dbReference type="EMBL" id="SEK81999.1"/>
    </source>
</evidence>
<evidence type="ECO:0000313" key="2">
    <source>
        <dbReference type="Proteomes" id="UP000198620"/>
    </source>
</evidence>
<dbReference type="Pfam" id="PF13450">
    <property type="entry name" value="NAD_binding_8"/>
    <property type="match status" value="1"/>
</dbReference>
<proteinExistence type="predicted"/>
<dbReference type="Gene3D" id="3.40.50.2000">
    <property type="entry name" value="Glycogen Phosphorylase B"/>
    <property type="match status" value="1"/>
</dbReference>
<dbReference type="Gene3D" id="3.20.20.80">
    <property type="entry name" value="Glycosidases"/>
    <property type="match status" value="1"/>
</dbReference>
<dbReference type="GO" id="GO:0005829">
    <property type="term" value="C:cytosol"/>
    <property type="evidence" value="ECO:0007669"/>
    <property type="project" value="TreeGrafter"/>
</dbReference>
<sequence length="1299" mass="146717">MMDLTAKIPMSNRKELFLSYWQAGYEGADHINSLGLPLSMNKITQHADRAYDDYLLLRDFEIKTVRESVGWRSVEKNGRFDFSSVESRARAARELGLQVIWTLCHYGWPDDVDVYSPAFIDRFSLYCRHAVAYLESLSHAGCVSVYSPINEISFASWALAKNQFMCGNLKEDGGTELKRQLVRAALKSCEVIWEINPSARILHCDPLIHVAAHHDRPDLEDHATAYRECQFDAWDMLCGNKEPELGGAPRFLDVIGVNYYHSNQWQIEDQLQLEGESLWWHLDHPHRIPLYSLLTEAYHRYGRPVLLSETSHVGSGRGAWIKDVAQQAVMAQQFGVDLHGICVYPILDRPDWDDPHRWHKSGLWEIDINGKEEKHYQRVLSEPYAGGLRDAQRLTRQLSSHPFPNQAPPIIEGAAMTTIIVFSHLRWDFVYQRPQHLLSRLAENHKIVFIEEPIFHEHDSFLEISVPGPNITVLKPHTPVNVVGFHDEQLPHLIKLMRQFVGIEEEHMAWFYTPMALPLLQELNPSLVIYDCMDELANFKNSPKQMLQRENALLKVADLVFTGGPSLYRAKRERHPNVHCFPSSVDVVHFEQARDRNNGHPAHEDIPGPRLGYYGVIDERIDTELIARIADAHPQWQIVLVGPVVKIDPATLPRRHNIHYLGQQPYKALPHFLAGWNVCLLPFALNESTRFISPTKTLEYMAAELPIVSTAINDVVDLYGKVVAIAASPQAFIRACEDALLTTPEEHKRTVVKMREMVLETSWNTTAEKMQELMQLTTAQKEETMNLAQSQLKPGALTHCEPQTLPAPAPVENKQCIIIGAGPTGLSAAYHLDEDTLLLEKNSTVGGWCRSIEDKGFTFDHAGHIMFSNDEYVQKLYKTLLGNNVHWQNREAWVYSKGVHTRYPFQGALYGLPPNVIKECIIGAMESRYGALKKPDSRSASAACPVIDGAATPLSDCCADGTVPDTGKTVVHQESGHAASKSENFEKFIYRMWGAGIAKHFAIPYNQKLWTVPLSEMETSWLGGRVPLPDLDEIIEGALQPVAKPMGPNARFGYPLRGGFQAMMSGFLPHIKGTVELNAEVVNISPDQHLITLADGRRFHYENMISTMPLPELIRRIGDEAPQSIKDVAAALRHVSVRCVNLGIGRENISDKHWIYYPEDTIFHRIFLQGNASPGCNPPGGFGLTCEISYSPAKPLPFDGQKLIDRCVEDSIRVGLLKQDDKVITANLVDMPYAYVIYDHARAHNVEKAKKWLAERDIILSGRYSEWEYYNSDHAFLAGKKAADVIKQLMPRQKISAAE</sequence>